<dbReference type="Proteomes" id="UP001331515">
    <property type="component" value="Unassembled WGS sequence"/>
</dbReference>
<protein>
    <submittedName>
        <fullName evidence="1">Uncharacterized protein</fullName>
    </submittedName>
</protein>
<keyword evidence="2" id="KW-1185">Reference proteome</keyword>
<dbReference type="EMBL" id="JAURVH010001518">
    <property type="protein sequence ID" value="KAK5928618.1"/>
    <property type="molecule type" value="Genomic_DNA"/>
</dbReference>
<evidence type="ECO:0000313" key="2">
    <source>
        <dbReference type="Proteomes" id="UP001331515"/>
    </source>
</evidence>
<dbReference type="AlphaFoldDB" id="A0AAN8E1S9"/>
<sequence>MGSGWGPDAYVVPVYCTHTGTECRAVGQLLEALPDLLQLWTSRQLDEGMPESSDVLHSLVDQSVDRGEGYLKGPGHHTV</sequence>
<reference evidence="1 2" key="1">
    <citation type="journal article" date="2023" name="Mol. Biol. Evol.">
        <title>Genomics of Secondarily Temperate Adaptation in the Only Non-Antarctic Icefish.</title>
        <authorList>
            <person name="Rivera-Colon A.G."/>
            <person name="Rayamajhi N."/>
            <person name="Minhas B.F."/>
            <person name="Madrigal G."/>
            <person name="Bilyk K.T."/>
            <person name="Yoon V."/>
            <person name="Hune M."/>
            <person name="Gregory S."/>
            <person name="Cheng C.H.C."/>
            <person name="Catchen J.M."/>
        </authorList>
    </citation>
    <scope>NUCLEOTIDE SEQUENCE [LARGE SCALE GENOMIC DNA]</scope>
    <source>
        <tissue evidence="1">White muscle</tissue>
    </source>
</reference>
<accession>A0AAN8E1S9</accession>
<comment type="caution">
    <text evidence="1">The sequence shown here is derived from an EMBL/GenBank/DDBJ whole genome shotgun (WGS) entry which is preliminary data.</text>
</comment>
<proteinExistence type="predicted"/>
<gene>
    <name evidence="1" type="ORF">CgunFtcFv8_013670</name>
</gene>
<evidence type="ECO:0000313" key="1">
    <source>
        <dbReference type="EMBL" id="KAK5928618.1"/>
    </source>
</evidence>
<name>A0AAN8E1S9_CHAGU</name>
<organism evidence="1 2">
    <name type="scientific">Champsocephalus gunnari</name>
    <name type="common">Mackerel icefish</name>
    <dbReference type="NCBI Taxonomy" id="52237"/>
    <lineage>
        <taxon>Eukaryota</taxon>
        <taxon>Metazoa</taxon>
        <taxon>Chordata</taxon>
        <taxon>Craniata</taxon>
        <taxon>Vertebrata</taxon>
        <taxon>Euteleostomi</taxon>
        <taxon>Actinopterygii</taxon>
        <taxon>Neopterygii</taxon>
        <taxon>Teleostei</taxon>
        <taxon>Neoteleostei</taxon>
        <taxon>Acanthomorphata</taxon>
        <taxon>Eupercaria</taxon>
        <taxon>Perciformes</taxon>
        <taxon>Notothenioidei</taxon>
        <taxon>Channichthyidae</taxon>
        <taxon>Champsocephalus</taxon>
    </lineage>
</organism>